<feature type="region of interest" description="Disordered" evidence="1">
    <location>
        <begin position="288"/>
        <end position="564"/>
    </location>
</feature>
<dbReference type="EMBL" id="CABWIF010000008">
    <property type="protein sequence ID" value="VWL91848.1"/>
    <property type="molecule type" value="Genomic_DNA"/>
</dbReference>
<feature type="signal peptide" evidence="3">
    <location>
        <begin position="1"/>
        <end position="27"/>
    </location>
</feature>
<feature type="transmembrane region" description="Helical" evidence="2">
    <location>
        <begin position="566"/>
        <end position="587"/>
    </location>
</feature>
<keyword evidence="2" id="KW-1133">Transmembrane helix</keyword>
<dbReference type="Pfam" id="PF21277">
    <property type="entry name" value="T6SS_VgrG3-like_C"/>
    <property type="match status" value="1"/>
</dbReference>
<protein>
    <recommendedName>
        <fullName evidence="4">Type VI secretion system spike protein VgrG3-like C-terminal domain-containing protein</fullName>
    </recommendedName>
</protein>
<keyword evidence="2" id="KW-0812">Transmembrane</keyword>
<evidence type="ECO:0000313" key="6">
    <source>
        <dbReference type="Proteomes" id="UP000368032"/>
    </source>
</evidence>
<keyword evidence="2" id="KW-0472">Membrane</keyword>
<organism evidence="5 6">
    <name type="scientific">Collinsella aerofaciens</name>
    <dbReference type="NCBI Taxonomy" id="74426"/>
    <lineage>
        <taxon>Bacteria</taxon>
        <taxon>Bacillati</taxon>
        <taxon>Actinomycetota</taxon>
        <taxon>Coriobacteriia</taxon>
        <taxon>Coriobacteriales</taxon>
        <taxon>Coriobacteriaceae</taxon>
        <taxon>Collinsella</taxon>
    </lineage>
</organism>
<evidence type="ECO:0000313" key="5">
    <source>
        <dbReference type="EMBL" id="VWL91848.1"/>
    </source>
</evidence>
<feature type="compositionally biased region" description="Low complexity" evidence="1">
    <location>
        <begin position="322"/>
        <end position="404"/>
    </location>
</feature>
<feature type="region of interest" description="Disordered" evidence="1">
    <location>
        <begin position="583"/>
        <end position="606"/>
    </location>
</feature>
<feature type="compositionally biased region" description="Basic and acidic residues" evidence="1">
    <location>
        <begin position="590"/>
        <end position="600"/>
    </location>
</feature>
<proteinExistence type="predicted"/>
<sequence>MQPKHSAIVAGLTLALSFGAISAPAPAAAEEPTPGVASDATDIDKGLYTQQSFSGVLRSVQGVSFVNVTPEMKYFTKYESHGNYNQGFSYGDGYNALGYYQFDRRWSLIPFMKQVYNYNPEKYSMLKDAIDRGSEISNANNPMSENGQLTELGRIAQEAFQGAYNTDPVEFSALQDAYAYNSYYAVTEAWLKSGLGIDISGRADCVKGMVWSITNMCGTGGCRDFFRWANLSNDMSDREFVTALSNSVVNNVATKFSSQPQYHEGWKNRYKNELKDCLVYIAEDEAAAAATPVRPEPTPAPSPTPDSNDDSSDDANDDRMDAPSTDADGNGSAGGTTNDGSTSNGSNSNGSAAGDSSSSSAGNTDSDASGSTDADTSNSSTGSSDSSVDTGSNNGSGSDATPDSDASKDDSNKAPDAPVASPDKKPSFSEQLGSTLGSSLMAGVNNGSAQNKDNSDQASTEKTEAVKGDSKDKASEKTESDKGSSSEEKDDKSTQKKDEGKKSESEEKDENKDKTEDGKQQGEDGGKSNTDKQVHEQNDSKTVTTTTTTTTTTKSSGGNMPKTGDLIVMASLASASLATLGATSIVSGKHKLDQQKKASGEDGSEE</sequence>
<evidence type="ECO:0000256" key="3">
    <source>
        <dbReference type="SAM" id="SignalP"/>
    </source>
</evidence>
<feature type="domain" description="Type VI secretion system spike protein VgrG3-like C-terminal" evidence="4">
    <location>
        <begin position="161"/>
        <end position="273"/>
    </location>
</feature>
<dbReference type="RefSeq" id="WP_152067621.1">
    <property type="nucleotide sequence ID" value="NZ_CABWIF010000008.1"/>
</dbReference>
<feature type="chain" id="PRO_5038773429" description="Type VI secretion system spike protein VgrG3-like C-terminal domain-containing protein" evidence="3">
    <location>
        <begin position="28"/>
        <end position="606"/>
    </location>
</feature>
<name>A0A5K1ITI6_9ACTN</name>
<feature type="compositionally biased region" description="Low complexity" evidence="1">
    <location>
        <begin position="542"/>
        <end position="553"/>
    </location>
</feature>
<feature type="compositionally biased region" description="Pro residues" evidence="1">
    <location>
        <begin position="294"/>
        <end position="304"/>
    </location>
</feature>
<evidence type="ECO:0000256" key="2">
    <source>
        <dbReference type="SAM" id="Phobius"/>
    </source>
</evidence>
<feature type="compositionally biased region" description="Polar residues" evidence="1">
    <location>
        <begin position="428"/>
        <end position="438"/>
    </location>
</feature>
<gene>
    <name evidence="5" type="ORF">CKJAJONC_01540</name>
</gene>
<dbReference type="Proteomes" id="UP000368032">
    <property type="component" value="Unassembled WGS sequence"/>
</dbReference>
<feature type="compositionally biased region" description="Basic and acidic residues" evidence="1">
    <location>
        <begin position="453"/>
        <end position="539"/>
    </location>
</feature>
<dbReference type="InterPro" id="IPR049073">
    <property type="entry name" value="T6SS_VgrG3-like_C"/>
</dbReference>
<reference evidence="5 6" key="1">
    <citation type="submission" date="2019-10" db="EMBL/GenBank/DDBJ databases">
        <authorList>
            <person name="Wolf R A."/>
        </authorList>
    </citation>
    <scope>NUCLEOTIDE SEQUENCE [LARGE SCALE GENOMIC DNA]</scope>
    <source>
        <strain evidence="5">Collinsella_aerofaciens_DSM_13712</strain>
    </source>
</reference>
<feature type="compositionally biased region" description="Acidic residues" evidence="1">
    <location>
        <begin position="307"/>
        <end position="316"/>
    </location>
</feature>
<evidence type="ECO:0000259" key="4">
    <source>
        <dbReference type="Pfam" id="PF21277"/>
    </source>
</evidence>
<keyword evidence="3" id="KW-0732">Signal</keyword>
<accession>A0A5K1ITI6</accession>
<evidence type="ECO:0000256" key="1">
    <source>
        <dbReference type="SAM" id="MobiDB-lite"/>
    </source>
</evidence>
<dbReference type="AlphaFoldDB" id="A0A5K1ITI6"/>